<evidence type="ECO:0000256" key="1">
    <source>
        <dbReference type="SAM" id="Phobius"/>
    </source>
</evidence>
<evidence type="ECO:0000313" key="2">
    <source>
        <dbReference type="EMBL" id="SIR30770.1"/>
    </source>
</evidence>
<name>A0ABY1K637_9BACL</name>
<gene>
    <name evidence="2" type="ORF">SAMN05421578_110158</name>
</gene>
<dbReference type="EMBL" id="FTNK01000010">
    <property type="protein sequence ID" value="SIR30770.1"/>
    <property type="molecule type" value="Genomic_DNA"/>
</dbReference>
<dbReference type="Proteomes" id="UP000186666">
    <property type="component" value="Unassembled WGS sequence"/>
</dbReference>
<feature type="transmembrane region" description="Helical" evidence="1">
    <location>
        <begin position="12"/>
        <end position="34"/>
    </location>
</feature>
<dbReference type="RefSeq" id="WP_068579982.1">
    <property type="nucleotide sequence ID" value="NZ_FTNK01000010.1"/>
</dbReference>
<organism evidence="2 3">
    <name type="scientific">Paenibacillus macquariensis</name>
    <dbReference type="NCBI Taxonomy" id="948756"/>
    <lineage>
        <taxon>Bacteria</taxon>
        <taxon>Bacillati</taxon>
        <taxon>Bacillota</taxon>
        <taxon>Bacilli</taxon>
        <taxon>Bacillales</taxon>
        <taxon>Paenibacillaceae</taxon>
        <taxon>Paenibacillus</taxon>
    </lineage>
</organism>
<keyword evidence="1" id="KW-1133">Transmembrane helix</keyword>
<comment type="caution">
    <text evidence="2">The sequence shown here is derived from an EMBL/GenBank/DDBJ whole genome shotgun (WGS) entry which is preliminary data.</text>
</comment>
<evidence type="ECO:0000313" key="3">
    <source>
        <dbReference type="Proteomes" id="UP000186666"/>
    </source>
</evidence>
<evidence type="ECO:0008006" key="4">
    <source>
        <dbReference type="Google" id="ProtNLM"/>
    </source>
</evidence>
<keyword evidence="1" id="KW-0812">Transmembrane</keyword>
<keyword evidence="3" id="KW-1185">Reference proteome</keyword>
<keyword evidence="1" id="KW-0472">Membrane</keyword>
<sequence>MNYLGNVWNWLISIPYLGGFLLTVAMIVGLNEIIDKISGHNLLKLLTTYLTKLFYSRTDVERRKYYTELASVEFQSWQMSVLRKIYGEQNIIDLFGVSYASTVYYASENLSYPYKDLGELESPEITENMILRGISKKYYKLMGKTIRRPNLAGFVLESLNLNESGQISGFKAKIATYKLNVATSHVLEYELYLVYKKYKNEFLSCSKDQMIKQLKLRNNIHNDQLEEEVLITGKGRYSLLGVQMLVIFITEDNEYRALVIKRSEDVAVRPGYYQFVPSGGFEFYEKEINEINTQKNFDVELALYREMVEEIFGEVEFEHNDKGNPVDNIYKHEKVVSVRSWLKEGQAKMEFLGTTIDLVSLRHELSFLLLINDKQFSMNNFYRNHEADIMEEIDIRELENHFKLGKEHLNPTSASLLKLALASQTFKEINNTSSVSNTG</sequence>
<accession>A0ABY1K637</accession>
<protein>
    <recommendedName>
        <fullName evidence="4">Nudix hydrolase domain-containing protein</fullName>
    </recommendedName>
</protein>
<proteinExistence type="predicted"/>
<dbReference type="Gene3D" id="3.90.79.10">
    <property type="entry name" value="Nucleoside Triphosphate Pyrophosphohydrolase"/>
    <property type="match status" value="1"/>
</dbReference>
<reference evidence="2 3" key="1">
    <citation type="submission" date="2017-01" db="EMBL/GenBank/DDBJ databases">
        <authorList>
            <person name="Varghese N."/>
            <person name="Submissions S."/>
        </authorList>
    </citation>
    <scope>NUCLEOTIDE SEQUENCE [LARGE SCALE GENOMIC DNA]</scope>
    <source>
        <strain evidence="2 3">ATCC 23464</strain>
    </source>
</reference>